<keyword evidence="2" id="KW-0408">Iron</keyword>
<dbReference type="RefSeq" id="WP_085101452.1">
    <property type="nucleotide sequence ID" value="NZ_FWZU01000003.1"/>
</dbReference>
<evidence type="ECO:0000313" key="5">
    <source>
        <dbReference type="EMBL" id="SMF14388.1"/>
    </source>
</evidence>
<dbReference type="EMBL" id="FWZU01000003">
    <property type="protein sequence ID" value="SMF14388.1"/>
    <property type="molecule type" value="Genomic_DNA"/>
</dbReference>
<dbReference type="InterPro" id="IPR017896">
    <property type="entry name" value="4Fe4S_Fe-S-bd"/>
</dbReference>
<evidence type="ECO:0000256" key="1">
    <source>
        <dbReference type="ARBA" id="ARBA00022723"/>
    </source>
</evidence>
<dbReference type="Pfam" id="PF14691">
    <property type="entry name" value="Fer4_20"/>
    <property type="match status" value="1"/>
</dbReference>
<dbReference type="PANTHER" id="PTHR43100:SF2">
    <property type="entry name" value="BNAA03G19380D PROTEIN"/>
    <property type="match status" value="1"/>
</dbReference>
<organism evidence="5 6">
    <name type="scientific">Desulfovibrio gilichinskyi</name>
    <dbReference type="NCBI Taxonomy" id="1519643"/>
    <lineage>
        <taxon>Bacteria</taxon>
        <taxon>Pseudomonadati</taxon>
        <taxon>Thermodesulfobacteriota</taxon>
        <taxon>Desulfovibrionia</taxon>
        <taxon>Desulfovibrionales</taxon>
        <taxon>Desulfovibrionaceae</taxon>
        <taxon>Desulfovibrio</taxon>
    </lineage>
</organism>
<evidence type="ECO:0000259" key="4">
    <source>
        <dbReference type="PROSITE" id="PS51379"/>
    </source>
</evidence>
<name>A0A1X7DEY1_9BACT</name>
<dbReference type="InterPro" id="IPR036188">
    <property type="entry name" value="FAD/NAD-bd_sf"/>
</dbReference>
<dbReference type="PANTHER" id="PTHR43100">
    <property type="entry name" value="GLUTAMATE SYNTHASE [NADPH] SMALL CHAIN"/>
    <property type="match status" value="1"/>
</dbReference>
<dbReference type="PRINTS" id="PR00469">
    <property type="entry name" value="PNDRDTASEII"/>
</dbReference>
<dbReference type="InterPro" id="IPR002489">
    <property type="entry name" value="Glu_synth_asu_C"/>
</dbReference>
<dbReference type="PRINTS" id="PR00368">
    <property type="entry name" value="FADPNR"/>
</dbReference>
<dbReference type="Proteomes" id="UP000192906">
    <property type="component" value="Unassembled WGS sequence"/>
</dbReference>
<reference evidence="6" key="1">
    <citation type="submission" date="2017-04" db="EMBL/GenBank/DDBJ databases">
        <authorList>
            <person name="Varghese N."/>
            <person name="Submissions S."/>
        </authorList>
    </citation>
    <scope>NUCLEOTIDE SEQUENCE [LARGE SCALE GENOMIC DNA]</scope>
    <source>
        <strain evidence="6">K3S</strain>
    </source>
</reference>
<feature type="domain" description="4Fe-4S ferredoxin-type" evidence="4">
    <location>
        <begin position="742"/>
        <end position="771"/>
    </location>
</feature>
<dbReference type="Gene3D" id="1.10.1060.10">
    <property type="entry name" value="Alpha-helical ferredoxin"/>
    <property type="match status" value="1"/>
</dbReference>
<dbReference type="Gene3D" id="2.160.20.60">
    <property type="entry name" value="Glutamate synthase, alpha subunit, C-terminal domain"/>
    <property type="match status" value="1"/>
</dbReference>
<dbReference type="Pfam" id="PF07992">
    <property type="entry name" value="Pyr_redox_2"/>
    <property type="match status" value="1"/>
</dbReference>
<dbReference type="InterPro" id="IPR051394">
    <property type="entry name" value="Glutamate_Synthase"/>
</dbReference>
<dbReference type="AlphaFoldDB" id="A0A1X7DEY1"/>
<dbReference type="STRING" id="1519643.SAMN06295933_1818"/>
<keyword evidence="3" id="KW-0411">Iron-sulfur</keyword>
<dbReference type="InterPro" id="IPR036485">
    <property type="entry name" value="Glu_synth_asu_C_sf"/>
</dbReference>
<dbReference type="SUPFAM" id="SSF69336">
    <property type="entry name" value="Alpha subunit of glutamate synthase, C-terminal domain"/>
    <property type="match status" value="1"/>
</dbReference>
<proteinExistence type="predicted"/>
<dbReference type="PROSITE" id="PS00198">
    <property type="entry name" value="4FE4S_FER_1"/>
    <property type="match status" value="1"/>
</dbReference>
<accession>A0A1X7DEY1</accession>
<sequence length="775" mass="83405">MATETVCINGVEDGKRLESRILEELIQKSVREGARKLKIDALGQHGIGGRLWISKEEPIEIDVVGSPGQRLGSKGFPGTTITVHGSVSDDVGWLNAGAEIIVLGNGTNGACNAMAQGKVLIAGSLGARAMTMTKTNPRFEAPELWVLGSVGDYFAEFMAGGTAVVCGYEGQNSQNVLGYRPCVGMVGGRIFVRGPNDGFSQSDSILEPIRDADWSWLTENLKVNLARIGRSEVYEKLINRSDWQLIRAKTPFEKTGKVRRSMTEFRAKVWDEELGRGGLIGDLTDLDRSPIGLVPSGNLRRFVPVWENSKYAAPCQSSCPTGIPVQERWQLVRDGLVDEAVDLALAYTPFPATVCGYLCPNLCMSGCTRGIKNLASVDITKLGREGVNSKAPKLPPLSGKKVAIIGGGPAGISIAWQIRMKGHEAVIYDMGETLGGKIASAIPSSRIPKEVLEAELKRAAEVIPHVHLHKEMDGDDFAELKQANDAVVLAIGAQKPRMIPIPGHEMITPALTFLKDAVKGTAKVGKKVVIIGAGNVGCDVATECGRLGAESITLIDIQEPASFGKERKEAEAYGAKFKWPCFTQEVTKEGVLLKSGELLEADTVLLSIGDTPDVDFLPEEIALDRGHVVVNDNYQTTDPKVYAIGDAVRPGLLTHAIGHGRRAAEVIDEIFTGKRPAPAAKQVIDYSRMTLEYFDPRLTEFSDMHHCASECSSCGSCRDCGLCETVCPQGAISRKDLGGKKYEMAVNPDKCIGCGFCGNVCPCGIWNLIENTPLG</sequence>
<dbReference type="SUPFAM" id="SSF54862">
    <property type="entry name" value="4Fe-4S ferredoxins"/>
    <property type="match status" value="1"/>
</dbReference>
<dbReference type="GO" id="GO:0016491">
    <property type="term" value="F:oxidoreductase activity"/>
    <property type="evidence" value="ECO:0007669"/>
    <property type="project" value="InterPro"/>
</dbReference>
<evidence type="ECO:0000313" key="6">
    <source>
        <dbReference type="Proteomes" id="UP000192906"/>
    </source>
</evidence>
<keyword evidence="6" id="KW-1185">Reference proteome</keyword>
<dbReference type="GO" id="GO:0046872">
    <property type="term" value="F:metal ion binding"/>
    <property type="evidence" value="ECO:0007669"/>
    <property type="project" value="UniProtKB-KW"/>
</dbReference>
<dbReference type="GO" id="GO:0051536">
    <property type="term" value="F:iron-sulfur cluster binding"/>
    <property type="evidence" value="ECO:0007669"/>
    <property type="project" value="UniProtKB-KW"/>
</dbReference>
<dbReference type="InterPro" id="IPR009051">
    <property type="entry name" value="Helical_ferredxn"/>
</dbReference>
<dbReference type="OrthoDB" id="9803192at2"/>
<dbReference type="InterPro" id="IPR028261">
    <property type="entry name" value="DPD_II"/>
</dbReference>
<dbReference type="SUPFAM" id="SSF51905">
    <property type="entry name" value="FAD/NAD(P)-binding domain"/>
    <property type="match status" value="1"/>
</dbReference>
<dbReference type="Gene3D" id="3.30.70.20">
    <property type="match status" value="1"/>
</dbReference>
<gene>
    <name evidence="5" type="ORF">SAMN06295933_1818</name>
</gene>
<protein>
    <submittedName>
        <fullName evidence="5">NADPH-dependent glutamate synthase beta chain</fullName>
    </submittedName>
</protein>
<evidence type="ECO:0000256" key="2">
    <source>
        <dbReference type="ARBA" id="ARBA00023004"/>
    </source>
</evidence>
<dbReference type="Pfam" id="PF12838">
    <property type="entry name" value="Fer4_7"/>
    <property type="match status" value="1"/>
</dbReference>
<evidence type="ECO:0000256" key="3">
    <source>
        <dbReference type="ARBA" id="ARBA00023014"/>
    </source>
</evidence>
<keyword evidence="1" id="KW-0479">Metal-binding</keyword>
<feature type="domain" description="4Fe-4S ferredoxin-type" evidence="4">
    <location>
        <begin position="717"/>
        <end position="737"/>
    </location>
</feature>
<dbReference type="InterPro" id="IPR023753">
    <property type="entry name" value="FAD/NAD-binding_dom"/>
</dbReference>
<dbReference type="Pfam" id="PF01493">
    <property type="entry name" value="GXGXG"/>
    <property type="match status" value="1"/>
</dbReference>
<dbReference type="Gene3D" id="3.50.50.60">
    <property type="entry name" value="FAD/NAD(P)-binding domain"/>
    <property type="match status" value="2"/>
</dbReference>
<dbReference type="PROSITE" id="PS51379">
    <property type="entry name" value="4FE4S_FER_2"/>
    <property type="match status" value="2"/>
</dbReference>
<dbReference type="InterPro" id="IPR017900">
    <property type="entry name" value="4Fe4S_Fe_S_CS"/>
</dbReference>